<keyword evidence="7" id="KW-1185">Reference proteome</keyword>
<evidence type="ECO:0000256" key="3">
    <source>
        <dbReference type="ARBA" id="ARBA00023163"/>
    </source>
</evidence>
<dbReference type="InterPro" id="IPR018060">
    <property type="entry name" value="HTH_AraC"/>
</dbReference>
<keyword evidence="1" id="KW-0805">Transcription regulation</keyword>
<accession>A0ABT1A031</accession>
<dbReference type="Gene3D" id="1.10.10.60">
    <property type="entry name" value="Homeodomain-like"/>
    <property type="match status" value="2"/>
</dbReference>
<dbReference type="PANTHER" id="PTHR46796">
    <property type="entry name" value="HTH-TYPE TRANSCRIPTIONAL ACTIVATOR RHAS-RELATED"/>
    <property type="match status" value="1"/>
</dbReference>
<evidence type="ECO:0000256" key="4">
    <source>
        <dbReference type="SAM" id="MobiDB-lite"/>
    </source>
</evidence>
<evidence type="ECO:0000256" key="2">
    <source>
        <dbReference type="ARBA" id="ARBA00023125"/>
    </source>
</evidence>
<keyword evidence="3" id="KW-0804">Transcription</keyword>
<evidence type="ECO:0000256" key="1">
    <source>
        <dbReference type="ARBA" id="ARBA00023015"/>
    </source>
</evidence>
<sequence>MTGRDRLRELLDAVLDEEHRSLAAMADGAYSSPFHFSRRLARDTGEPPVQMRRRVALERAAWQLAHGASVTDAAFAAGYGSVEGFARAFGRAYGYPPSAAPAGPTPGSAHWLPAPNGIHFHAPDGLWIEGSAQASAGEVTALLVHHDVHDVGTLVELAKGLEPAEYVRERIPGLTLLEWAGPEGSIAALLNRSVGTYEIWLASVEGADHPGRLSDDDDPVALAARLDSVVPRWLAFVSDVERRRAWGDRVVDALCDPPESFVLGSVLAHVLTYSAQRRGLARTLLRQAGVAVGEPVRPGGPPDPVRDGDPIEWLRRHAP</sequence>
<dbReference type="InterPro" id="IPR050204">
    <property type="entry name" value="AraC_XylS_family_regulators"/>
</dbReference>
<dbReference type="InterPro" id="IPR009057">
    <property type="entry name" value="Homeodomain-like_sf"/>
</dbReference>
<dbReference type="InterPro" id="IPR034660">
    <property type="entry name" value="DinB/YfiT-like"/>
</dbReference>
<dbReference type="SMART" id="SM00342">
    <property type="entry name" value="HTH_ARAC"/>
    <property type="match status" value="1"/>
</dbReference>
<dbReference type="Pfam" id="PF12833">
    <property type="entry name" value="HTH_18"/>
    <property type="match status" value="1"/>
</dbReference>
<evidence type="ECO:0000259" key="5">
    <source>
        <dbReference type="PROSITE" id="PS01124"/>
    </source>
</evidence>
<proteinExistence type="predicted"/>
<reference evidence="6" key="1">
    <citation type="submission" date="2021-04" db="EMBL/GenBank/DDBJ databases">
        <title>Pseudonocardia sp. nov., isolated from sandy soil of mangrove forest.</title>
        <authorList>
            <person name="Zan Z."/>
            <person name="Huang R."/>
            <person name="Liu W."/>
        </authorList>
    </citation>
    <scope>NUCLEOTIDE SEQUENCE</scope>
    <source>
        <strain evidence="6">S2-4</strain>
    </source>
</reference>
<feature type="region of interest" description="Disordered" evidence="4">
    <location>
        <begin position="292"/>
        <end position="319"/>
    </location>
</feature>
<feature type="domain" description="HTH araC/xylS-type" evidence="5">
    <location>
        <begin position="5"/>
        <end position="103"/>
    </location>
</feature>
<feature type="compositionally biased region" description="Basic and acidic residues" evidence="4">
    <location>
        <begin position="304"/>
        <end position="319"/>
    </location>
</feature>
<dbReference type="RefSeq" id="WP_252439000.1">
    <property type="nucleotide sequence ID" value="NZ_JAGSOV010000034.1"/>
</dbReference>
<organism evidence="6 7">
    <name type="scientific">Pseudonocardia humida</name>
    <dbReference type="NCBI Taxonomy" id="2800819"/>
    <lineage>
        <taxon>Bacteria</taxon>
        <taxon>Bacillati</taxon>
        <taxon>Actinomycetota</taxon>
        <taxon>Actinomycetes</taxon>
        <taxon>Pseudonocardiales</taxon>
        <taxon>Pseudonocardiaceae</taxon>
        <taxon>Pseudonocardia</taxon>
    </lineage>
</organism>
<evidence type="ECO:0000313" key="6">
    <source>
        <dbReference type="EMBL" id="MCO1656362.1"/>
    </source>
</evidence>
<dbReference type="Gene3D" id="1.20.120.450">
    <property type="entry name" value="dinb family like domain"/>
    <property type="match status" value="1"/>
</dbReference>
<comment type="caution">
    <text evidence="6">The sequence shown here is derived from an EMBL/GenBank/DDBJ whole genome shotgun (WGS) entry which is preliminary data.</text>
</comment>
<dbReference type="PROSITE" id="PS01124">
    <property type="entry name" value="HTH_ARAC_FAMILY_2"/>
    <property type="match status" value="1"/>
</dbReference>
<protein>
    <submittedName>
        <fullName evidence="6">Helix-turn-helix transcriptional regulator</fullName>
    </submittedName>
</protein>
<keyword evidence="2" id="KW-0238">DNA-binding</keyword>
<dbReference type="Proteomes" id="UP001165283">
    <property type="component" value="Unassembled WGS sequence"/>
</dbReference>
<dbReference type="EMBL" id="JAGSOV010000034">
    <property type="protein sequence ID" value="MCO1656362.1"/>
    <property type="molecule type" value="Genomic_DNA"/>
</dbReference>
<gene>
    <name evidence="6" type="ORF">KDL28_14975</name>
</gene>
<dbReference type="SUPFAM" id="SSF46689">
    <property type="entry name" value="Homeodomain-like"/>
    <property type="match status" value="1"/>
</dbReference>
<evidence type="ECO:0000313" key="7">
    <source>
        <dbReference type="Proteomes" id="UP001165283"/>
    </source>
</evidence>
<name>A0ABT1A031_9PSEU</name>